<comment type="subcellular location">
    <subcellularLocation>
        <location evidence="2">Melanosome</location>
    </subcellularLocation>
    <subcellularLocation>
        <location evidence="3">Membrane</location>
        <topology evidence="3">Lipid-anchor</topology>
    </subcellularLocation>
</comment>
<dbReference type="AlphaFoldDB" id="A0A8D2M9Y0"/>
<keyword evidence="20" id="KW-1185">Reference proteome</keyword>
<dbReference type="InterPro" id="IPR019734">
    <property type="entry name" value="TPR_rpt"/>
</dbReference>
<evidence type="ECO:0000256" key="6">
    <source>
        <dbReference type="ARBA" id="ARBA00012317"/>
    </source>
</evidence>
<keyword evidence="9" id="KW-0597">Phosphoprotein</keyword>
<dbReference type="Pfam" id="PF13671">
    <property type="entry name" value="AAA_33"/>
    <property type="match status" value="1"/>
</dbReference>
<dbReference type="Gene3D" id="3.90.1740.10">
    <property type="entry name" value="2',3'-cyclic nucleotide 3'-phosphodiesterase superfamily"/>
    <property type="match status" value="1"/>
</dbReference>
<keyword evidence="14" id="KW-0636">Prenylation</keyword>
<dbReference type="PANTHER" id="PTHR10156:SF0">
    <property type="entry name" value="2',3'-CYCLIC-NUCLEOTIDE 3'-PHOSPHODIESTERASE"/>
    <property type="match status" value="1"/>
</dbReference>
<evidence type="ECO:0000256" key="1">
    <source>
        <dbReference type="ARBA" id="ARBA00000610"/>
    </source>
</evidence>
<sequence>MADEDLLPVVSFGNLMSEGIALSRRGQHEKALGCFNDALKLRAADKHCLITRSKCFLKLGDTENSLKDAEASLQIDETFYEGLYQKAESLYAMGDFEFALVFYHRGRRLRPDLHKFLLGIHKAEEAIINCIGNPSTVKLENKEELCFVSRQAELQSKKDSQKQQKKPKDQKDQKHTKKKSPKTEQQLLGRLYDDKAYLEKLLKDEDLMQSNTRQGTKVMDLVLDGISYLNQRRDFWQQQKPMYAREYDRKLLRLGWGRERKLKPAEIARAIAKEMEDIEQMLARGSAEQSCRKAEHLLKKIRAWSEDDVPNKYELIGNLHSHIGNAQLAMGQMEAALHSHEMDLECAREHSLTDSVSRALDNIGHVYARLGKFQQAISIWEEKIPLAQSSLEKAWLFHEIGRCYLELDNAEVAQDYGEQSLQSADEEGDVEWQLHATVLVAQAQVKLKNYPSAILNFERALEKARLMPSETAQNGIIANRGFSKKSHPFLPKIFRKMSTQSAKERPESLHFPFLDDEDTISTLKESKTFFILRGLPGSGKSTLAQAIHDRYKDACKVISVDHYKITPLIRSSIPEEYSKVDEDLVDYCKREISVIVLDDTHHERERLEQLFDIADKYRYKVIFAEPKTPWRLDCPQLKDKNQWKLSVEELKKMKPSLEKEFLPMYFGWFLSKRSSEILRKAGQAFLDELGSLKAFKKESKYFPSAIEDPKIKIDLTSYFVKRPPGVLHCTTKYTEFGKAAGAEEYAQQEAVKASYGKGFTLSISALFITTKTVGARIELSEQQLLLWPGDADKILPTDNLPRGSRAHITLGCANGVEAVQTGLDLLEFVKLEKAGNKGEQVGEIGGGKLLYFDNGMWMLVLSKKIDVRAIFSGYYGKGKLVPTQSTNKRGAAFSSCTII</sequence>
<dbReference type="SUPFAM" id="SSF55144">
    <property type="entry name" value="LigT-like"/>
    <property type="match status" value="1"/>
</dbReference>
<reference evidence="19" key="1">
    <citation type="submission" date="2025-08" db="UniProtKB">
        <authorList>
            <consortium name="Ensembl"/>
        </authorList>
    </citation>
    <scope>IDENTIFICATION</scope>
</reference>
<accession>A0A8D2M9Y0</accession>
<comment type="function">
    <text evidence="15">Catalyzes the formation of 2'-nucleotide products from 2',3'-cyclic substrates. May participate in RNA metabolism in the myelinating cell, CNP is the third most abundant protein in central nervous system myelin.</text>
</comment>
<dbReference type="GO" id="GO:0003723">
    <property type="term" value="F:RNA binding"/>
    <property type="evidence" value="ECO:0007669"/>
    <property type="project" value="UniProtKB-KW"/>
</dbReference>
<evidence type="ECO:0000256" key="17">
    <source>
        <dbReference type="SAM" id="MobiDB-lite"/>
    </source>
</evidence>
<dbReference type="SMART" id="SM00028">
    <property type="entry name" value="TPR"/>
    <property type="match status" value="7"/>
</dbReference>
<keyword evidence="8" id="KW-0488">Methylation</keyword>
<dbReference type="Gene3D" id="3.40.50.300">
    <property type="entry name" value="P-loop containing nucleotide triphosphate hydrolases"/>
    <property type="match status" value="1"/>
</dbReference>
<evidence type="ECO:0000256" key="11">
    <source>
        <dbReference type="ARBA" id="ARBA00022884"/>
    </source>
</evidence>
<organism evidence="19 20">
    <name type="scientific">Zonotrichia albicollis</name>
    <name type="common">White-throated sparrow</name>
    <name type="synonym">Fringilla albicollis</name>
    <dbReference type="NCBI Taxonomy" id="44394"/>
    <lineage>
        <taxon>Eukaryota</taxon>
        <taxon>Metazoa</taxon>
        <taxon>Chordata</taxon>
        <taxon>Craniata</taxon>
        <taxon>Vertebrata</taxon>
        <taxon>Euteleostomi</taxon>
        <taxon>Archelosauria</taxon>
        <taxon>Archosauria</taxon>
        <taxon>Dinosauria</taxon>
        <taxon>Saurischia</taxon>
        <taxon>Theropoda</taxon>
        <taxon>Coelurosauria</taxon>
        <taxon>Aves</taxon>
        <taxon>Neognathae</taxon>
        <taxon>Neoaves</taxon>
        <taxon>Telluraves</taxon>
        <taxon>Australaves</taxon>
        <taxon>Passeriformes</taxon>
        <taxon>Passerellidae</taxon>
        <taxon>Zonotrichia</taxon>
    </lineage>
</organism>
<comment type="subunit">
    <text evidence="5">Exists as monomers and homodimers.</text>
</comment>
<evidence type="ECO:0000256" key="2">
    <source>
        <dbReference type="ARBA" id="ARBA00004223"/>
    </source>
</evidence>
<proteinExistence type="inferred from homology"/>
<evidence type="ECO:0000256" key="10">
    <source>
        <dbReference type="ARBA" id="ARBA00022801"/>
    </source>
</evidence>
<evidence type="ECO:0000256" key="16">
    <source>
        <dbReference type="PROSITE-ProRule" id="PRU00339"/>
    </source>
</evidence>
<dbReference type="InterPro" id="IPR047325">
    <property type="entry name" value="CNPase_cat"/>
</dbReference>
<evidence type="ECO:0000256" key="7">
    <source>
        <dbReference type="ARBA" id="ARBA00014478"/>
    </source>
</evidence>
<evidence type="ECO:0000259" key="18">
    <source>
        <dbReference type="Pfam" id="PF05881"/>
    </source>
</evidence>
<evidence type="ECO:0000256" key="8">
    <source>
        <dbReference type="ARBA" id="ARBA00022481"/>
    </source>
</evidence>
<keyword evidence="11" id="KW-0694">RNA-binding</keyword>
<evidence type="ECO:0000256" key="15">
    <source>
        <dbReference type="ARBA" id="ARBA00045937"/>
    </source>
</evidence>
<dbReference type="PROSITE" id="PS50005">
    <property type="entry name" value="TPR"/>
    <property type="match status" value="1"/>
</dbReference>
<comment type="catalytic activity">
    <reaction evidence="1">
        <text>a nucleoside 2',3'-cyclic phosphate + H2O = a nucleoside 2'-phosphate + H(+)</text>
        <dbReference type="Rhea" id="RHEA:14489"/>
        <dbReference type="ChEBI" id="CHEBI:15377"/>
        <dbReference type="ChEBI" id="CHEBI:15378"/>
        <dbReference type="ChEBI" id="CHEBI:66954"/>
        <dbReference type="ChEBI" id="CHEBI:78552"/>
        <dbReference type="EC" id="3.1.4.37"/>
    </reaction>
</comment>
<feature type="compositionally biased region" description="Basic and acidic residues" evidence="17">
    <location>
        <begin position="156"/>
        <end position="173"/>
    </location>
</feature>
<evidence type="ECO:0000256" key="3">
    <source>
        <dbReference type="ARBA" id="ARBA00004635"/>
    </source>
</evidence>
<keyword evidence="12" id="KW-0472">Membrane</keyword>
<feature type="region of interest" description="Disordered" evidence="17">
    <location>
        <begin position="156"/>
        <end position="185"/>
    </location>
</feature>
<name>A0A8D2M9Y0_ZONAL</name>
<evidence type="ECO:0000256" key="12">
    <source>
        <dbReference type="ARBA" id="ARBA00023136"/>
    </source>
</evidence>
<dbReference type="SUPFAM" id="SSF52540">
    <property type="entry name" value="P-loop containing nucleoside triphosphate hydrolases"/>
    <property type="match status" value="1"/>
</dbReference>
<dbReference type="Gene3D" id="1.25.40.10">
    <property type="entry name" value="Tetratricopeptide repeat domain"/>
    <property type="match status" value="2"/>
</dbReference>
<comment type="similarity">
    <text evidence="4">Belongs to the 2H phosphoesterase superfamily. CNPase family.</text>
</comment>
<dbReference type="FunFam" id="1.25.40.10:FF:000795">
    <property type="entry name" value="Tetratricopeptide repeat protein 25"/>
    <property type="match status" value="1"/>
</dbReference>
<dbReference type="FunFam" id="3.40.50.300:FF:000795">
    <property type="entry name" value="Tetratricopeptide repeat protein 25"/>
    <property type="match status" value="1"/>
</dbReference>
<dbReference type="InterPro" id="IPR011990">
    <property type="entry name" value="TPR-like_helical_dom_sf"/>
</dbReference>
<evidence type="ECO:0000256" key="4">
    <source>
        <dbReference type="ARBA" id="ARBA00008662"/>
    </source>
</evidence>
<evidence type="ECO:0000256" key="14">
    <source>
        <dbReference type="ARBA" id="ARBA00023289"/>
    </source>
</evidence>
<dbReference type="SUPFAM" id="SSF48452">
    <property type="entry name" value="TPR-like"/>
    <property type="match status" value="2"/>
</dbReference>
<dbReference type="Ensembl" id="ENSZALT00000008196.1">
    <property type="protein sequence ID" value="ENSZALP00000005513.1"/>
    <property type="gene ID" value="ENSZALG00000005143.1"/>
</dbReference>
<dbReference type="InterPro" id="IPR009097">
    <property type="entry name" value="Cyclic_Pdiesterase"/>
</dbReference>
<dbReference type="FunFam" id="3.90.1740.10:FF:000001">
    <property type="entry name" value="Tetratricopeptide repeat protein 25"/>
    <property type="match status" value="1"/>
</dbReference>
<reference evidence="19" key="2">
    <citation type="submission" date="2025-09" db="UniProtKB">
        <authorList>
            <consortium name="Ensembl"/>
        </authorList>
    </citation>
    <scope>IDENTIFICATION</scope>
</reference>
<protein>
    <recommendedName>
        <fullName evidence="7">2',3'-cyclic-nucleotide 3'-phosphodiesterase</fullName>
        <ecNumber evidence="6">3.1.4.37</ecNumber>
    </recommendedName>
</protein>
<evidence type="ECO:0000256" key="9">
    <source>
        <dbReference type="ARBA" id="ARBA00022553"/>
    </source>
</evidence>
<dbReference type="Proteomes" id="UP000694413">
    <property type="component" value="Unassembled WGS sequence"/>
</dbReference>
<evidence type="ECO:0000313" key="20">
    <source>
        <dbReference type="Proteomes" id="UP000694413"/>
    </source>
</evidence>
<evidence type="ECO:0000256" key="13">
    <source>
        <dbReference type="ARBA" id="ARBA00023288"/>
    </source>
</evidence>
<dbReference type="GO" id="GO:0042470">
    <property type="term" value="C:melanosome"/>
    <property type="evidence" value="ECO:0007669"/>
    <property type="project" value="UniProtKB-SubCell"/>
</dbReference>
<keyword evidence="16" id="KW-0802">TPR repeat</keyword>
<dbReference type="PANTHER" id="PTHR10156">
    <property type="entry name" value="2',3'-CYCLIC-NUCLEOTIDE 3'-PHOSPHODIESTERASE"/>
    <property type="match status" value="1"/>
</dbReference>
<evidence type="ECO:0000256" key="5">
    <source>
        <dbReference type="ARBA" id="ARBA00011781"/>
    </source>
</evidence>
<dbReference type="GO" id="GO:0016020">
    <property type="term" value="C:membrane"/>
    <property type="evidence" value="ECO:0007669"/>
    <property type="project" value="UniProtKB-SubCell"/>
</dbReference>
<feature type="domain" description="Cyclic nucleotide phosphodiesterase catalytic" evidence="18">
    <location>
        <begin position="662"/>
        <end position="898"/>
    </location>
</feature>
<dbReference type="InterPro" id="IPR027417">
    <property type="entry name" value="P-loop_NTPase"/>
</dbReference>
<feature type="repeat" description="TPR" evidence="16">
    <location>
        <begin position="357"/>
        <end position="390"/>
    </location>
</feature>
<gene>
    <name evidence="19" type="primary">ODAD4</name>
</gene>
<dbReference type="EC" id="3.1.4.37" evidence="6"/>
<dbReference type="InterPro" id="IPR008431">
    <property type="entry name" value="CNPase"/>
</dbReference>
<dbReference type="Pfam" id="PF05881">
    <property type="entry name" value="CNPase"/>
    <property type="match status" value="1"/>
</dbReference>
<keyword evidence="10" id="KW-0378">Hydrolase</keyword>
<evidence type="ECO:0000313" key="19">
    <source>
        <dbReference type="Ensembl" id="ENSZALP00000005513.1"/>
    </source>
</evidence>
<keyword evidence="13" id="KW-0449">Lipoprotein</keyword>
<dbReference type="GO" id="GO:0004113">
    <property type="term" value="F:2',3'-cyclic-nucleotide 3'-phosphodiesterase activity"/>
    <property type="evidence" value="ECO:0007669"/>
    <property type="project" value="UniProtKB-EC"/>
</dbReference>
<dbReference type="GO" id="GO:0009214">
    <property type="term" value="P:cyclic nucleotide catabolic process"/>
    <property type="evidence" value="ECO:0007669"/>
    <property type="project" value="InterPro"/>
</dbReference>